<evidence type="ECO:0000256" key="8">
    <source>
        <dbReference type="ARBA" id="ARBA00023012"/>
    </source>
</evidence>
<feature type="domain" description="DUF7134" evidence="12">
    <location>
        <begin position="27"/>
        <end position="146"/>
    </location>
</feature>
<evidence type="ECO:0000256" key="5">
    <source>
        <dbReference type="ARBA" id="ARBA00022741"/>
    </source>
</evidence>
<evidence type="ECO:0000259" key="10">
    <source>
        <dbReference type="Pfam" id="PF02518"/>
    </source>
</evidence>
<dbReference type="EC" id="2.7.13.3" evidence="2"/>
<dbReference type="AlphaFoldDB" id="A0A846RTB7"/>
<keyword evidence="9" id="KW-1133">Transmembrane helix</keyword>
<evidence type="ECO:0000256" key="4">
    <source>
        <dbReference type="ARBA" id="ARBA00022679"/>
    </source>
</evidence>
<keyword evidence="5" id="KW-0547">Nucleotide-binding</keyword>
<evidence type="ECO:0000256" key="3">
    <source>
        <dbReference type="ARBA" id="ARBA00022553"/>
    </source>
</evidence>
<dbReference type="Gene3D" id="1.20.5.1930">
    <property type="match status" value="1"/>
</dbReference>
<dbReference type="GO" id="GO:0005524">
    <property type="term" value="F:ATP binding"/>
    <property type="evidence" value="ECO:0007669"/>
    <property type="project" value="UniProtKB-KW"/>
</dbReference>
<dbReference type="InterPro" id="IPR011712">
    <property type="entry name" value="Sig_transdc_His_kin_sub3_dim/P"/>
</dbReference>
<dbReference type="Pfam" id="PF23539">
    <property type="entry name" value="DUF7134"/>
    <property type="match status" value="1"/>
</dbReference>
<keyword evidence="8" id="KW-0902">Two-component regulatory system</keyword>
<dbReference type="InterPro" id="IPR003594">
    <property type="entry name" value="HATPase_dom"/>
</dbReference>
<dbReference type="PANTHER" id="PTHR24421">
    <property type="entry name" value="NITRATE/NITRITE SENSOR PROTEIN NARX-RELATED"/>
    <property type="match status" value="1"/>
</dbReference>
<dbReference type="SUPFAM" id="SSF55874">
    <property type="entry name" value="ATPase domain of HSP90 chaperone/DNA topoisomerase II/histidine kinase"/>
    <property type="match status" value="1"/>
</dbReference>
<dbReference type="PANTHER" id="PTHR24421:SF10">
    <property type="entry name" value="NITRATE_NITRITE SENSOR PROTEIN NARQ"/>
    <property type="match status" value="1"/>
</dbReference>
<dbReference type="GO" id="GO:0000155">
    <property type="term" value="F:phosphorelay sensor kinase activity"/>
    <property type="evidence" value="ECO:0007669"/>
    <property type="project" value="InterPro"/>
</dbReference>
<dbReference type="Pfam" id="PF07730">
    <property type="entry name" value="HisKA_3"/>
    <property type="match status" value="1"/>
</dbReference>
<dbReference type="GO" id="GO:0016020">
    <property type="term" value="C:membrane"/>
    <property type="evidence" value="ECO:0007669"/>
    <property type="project" value="InterPro"/>
</dbReference>
<evidence type="ECO:0000256" key="9">
    <source>
        <dbReference type="SAM" id="Phobius"/>
    </source>
</evidence>
<sequence length="448" mass="49447">MLKVLNRLTSADFEENRWERPGPTRDQLRRDVTGVVVFFLVSAVTLELSRGFGMLAEAENPIWQQHLVLALMILPLVLRRRFPVAVMLVMSALFIILSLWIPIVSIQLSYQVAYFASLYSAVAWAKDRRVLWLGTAVVVVSMTLFLILTLTVSNAYDGLLEQVRDEGERARGFLEPLTSAALYNFVVNIAYFGGAILAGMSSWRNALQRTQLGEQAEQIARQSAELARRAVIEERLRIARELHDVVAHHVSVIGVQAGAARRVLDRKPEVAAESLRTIEQASRQAVTDMRNLLGVLRSDTLVPHIDDDGARRPEPGLADIGVLVESQQDLGLDISFARVEDVPGALDAVSAPLSLSLYRTAQEALTNVRRHSTASGAVMTLRTGQTDGLRWVELETVDNGKPRHGPNATGSGYGLQGIRERVALHRGTAEIGPRSDGGWRVRARFPIS</sequence>
<protein>
    <recommendedName>
        <fullName evidence="2">histidine kinase</fullName>
        <ecNumber evidence="2">2.7.13.3</ecNumber>
    </recommendedName>
</protein>
<evidence type="ECO:0000256" key="2">
    <source>
        <dbReference type="ARBA" id="ARBA00012438"/>
    </source>
</evidence>
<feature type="transmembrane region" description="Helical" evidence="9">
    <location>
        <begin position="35"/>
        <end position="56"/>
    </location>
</feature>
<dbReference type="Proteomes" id="UP000547458">
    <property type="component" value="Unassembled WGS sequence"/>
</dbReference>
<evidence type="ECO:0000256" key="7">
    <source>
        <dbReference type="ARBA" id="ARBA00022840"/>
    </source>
</evidence>
<dbReference type="EMBL" id="JAATJL010000001">
    <property type="protein sequence ID" value="NJC23762.1"/>
    <property type="molecule type" value="Genomic_DNA"/>
</dbReference>
<keyword evidence="3" id="KW-0597">Phosphoprotein</keyword>
<keyword evidence="7" id="KW-0067">ATP-binding</keyword>
<proteinExistence type="predicted"/>
<keyword evidence="9" id="KW-0812">Transmembrane</keyword>
<accession>A0A846RTB7</accession>
<evidence type="ECO:0000259" key="11">
    <source>
        <dbReference type="Pfam" id="PF07730"/>
    </source>
</evidence>
<comment type="caution">
    <text evidence="13">The sequence shown here is derived from an EMBL/GenBank/DDBJ whole genome shotgun (WGS) entry which is preliminary data.</text>
</comment>
<feature type="domain" description="Signal transduction histidine kinase subgroup 3 dimerisation and phosphoacceptor" evidence="11">
    <location>
        <begin position="234"/>
        <end position="300"/>
    </location>
</feature>
<keyword evidence="14" id="KW-1185">Reference proteome</keyword>
<dbReference type="CDD" id="cd16917">
    <property type="entry name" value="HATPase_UhpB-NarQ-NarX-like"/>
    <property type="match status" value="1"/>
</dbReference>
<feature type="transmembrane region" description="Helical" evidence="9">
    <location>
        <begin position="62"/>
        <end position="78"/>
    </location>
</feature>
<keyword evidence="4" id="KW-0808">Transferase</keyword>
<dbReference type="GO" id="GO:0046983">
    <property type="term" value="F:protein dimerization activity"/>
    <property type="evidence" value="ECO:0007669"/>
    <property type="project" value="InterPro"/>
</dbReference>
<evidence type="ECO:0000259" key="12">
    <source>
        <dbReference type="Pfam" id="PF23539"/>
    </source>
</evidence>
<dbReference type="InterPro" id="IPR050482">
    <property type="entry name" value="Sensor_HK_TwoCompSys"/>
</dbReference>
<dbReference type="InterPro" id="IPR036890">
    <property type="entry name" value="HATPase_C_sf"/>
</dbReference>
<dbReference type="Pfam" id="PF02518">
    <property type="entry name" value="HATPase_c"/>
    <property type="match status" value="1"/>
</dbReference>
<dbReference type="Gene3D" id="3.30.565.10">
    <property type="entry name" value="Histidine kinase-like ATPase, C-terminal domain"/>
    <property type="match status" value="1"/>
</dbReference>
<organism evidence="13 14">
    <name type="scientific">Arthrobacter pigmenti</name>
    <dbReference type="NCBI Taxonomy" id="271432"/>
    <lineage>
        <taxon>Bacteria</taxon>
        <taxon>Bacillati</taxon>
        <taxon>Actinomycetota</taxon>
        <taxon>Actinomycetes</taxon>
        <taxon>Micrococcales</taxon>
        <taxon>Micrococcaceae</taxon>
        <taxon>Arthrobacter</taxon>
    </lineage>
</organism>
<keyword evidence="6 13" id="KW-0418">Kinase</keyword>
<feature type="transmembrane region" description="Helical" evidence="9">
    <location>
        <begin position="108"/>
        <end position="125"/>
    </location>
</feature>
<feature type="transmembrane region" description="Helical" evidence="9">
    <location>
        <begin position="85"/>
        <end position="102"/>
    </location>
</feature>
<dbReference type="InterPro" id="IPR055558">
    <property type="entry name" value="DUF7134"/>
</dbReference>
<reference evidence="13 14" key="1">
    <citation type="submission" date="2020-03" db="EMBL/GenBank/DDBJ databases">
        <title>Sequencing the genomes of 1000 actinobacteria strains.</title>
        <authorList>
            <person name="Klenk H.-P."/>
        </authorList>
    </citation>
    <scope>NUCLEOTIDE SEQUENCE [LARGE SCALE GENOMIC DNA]</scope>
    <source>
        <strain evidence="13 14">DSM 16403</strain>
    </source>
</reference>
<gene>
    <name evidence="13" type="ORF">BJ994_002838</name>
</gene>
<feature type="domain" description="Histidine kinase/HSP90-like ATPase" evidence="10">
    <location>
        <begin position="356"/>
        <end position="447"/>
    </location>
</feature>
<evidence type="ECO:0000313" key="13">
    <source>
        <dbReference type="EMBL" id="NJC23762.1"/>
    </source>
</evidence>
<name>A0A846RTB7_9MICC</name>
<keyword evidence="9" id="KW-0472">Membrane</keyword>
<evidence type="ECO:0000313" key="14">
    <source>
        <dbReference type="Proteomes" id="UP000547458"/>
    </source>
</evidence>
<dbReference type="RefSeq" id="WP_167995095.1">
    <property type="nucleotide sequence ID" value="NZ_JAATJL010000001.1"/>
</dbReference>
<evidence type="ECO:0000256" key="1">
    <source>
        <dbReference type="ARBA" id="ARBA00000085"/>
    </source>
</evidence>
<evidence type="ECO:0000256" key="6">
    <source>
        <dbReference type="ARBA" id="ARBA00022777"/>
    </source>
</evidence>
<feature type="transmembrane region" description="Helical" evidence="9">
    <location>
        <begin position="130"/>
        <end position="152"/>
    </location>
</feature>
<feature type="transmembrane region" description="Helical" evidence="9">
    <location>
        <begin position="181"/>
        <end position="200"/>
    </location>
</feature>
<comment type="catalytic activity">
    <reaction evidence="1">
        <text>ATP + protein L-histidine = ADP + protein N-phospho-L-histidine.</text>
        <dbReference type="EC" id="2.7.13.3"/>
    </reaction>
</comment>